<proteinExistence type="predicted"/>
<sequence length="140" mass="15377">MVVSAIEDHLPNGHDGKGTTVPCRLVETNSSFDGLKRKKTPLSRVLYRATAGAGSSNRPPVATCRHGKRRHANNPVYPAPIDVSHQKLNQYIYTQCVGWGFVVEEQIRGSAVGRVSRVTVRVVGEHSITNIHEEKPDALK</sequence>
<reference evidence="2 3" key="1">
    <citation type="journal article" date="2019" name="Commun. Biol.">
        <title>The bagworm genome reveals a unique fibroin gene that provides high tensile strength.</title>
        <authorList>
            <person name="Kono N."/>
            <person name="Nakamura H."/>
            <person name="Ohtoshi R."/>
            <person name="Tomita M."/>
            <person name="Numata K."/>
            <person name="Arakawa K."/>
        </authorList>
    </citation>
    <scope>NUCLEOTIDE SEQUENCE [LARGE SCALE GENOMIC DNA]</scope>
</reference>
<gene>
    <name evidence="2" type="ORF">EVAR_36437_1</name>
</gene>
<dbReference type="EMBL" id="BGZK01000386">
    <property type="protein sequence ID" value="GBP40701.1"/>
    <property type="molecule type" value="Genomic_DNA"/>
</dbReference>
<evidence type="ECO:0000313" key="2">
    <source>
        <dbReference type="EMBL" id="GBP40701.1"/>
    </source>
</evidence>
<name>A0A4C1VPX0_EUMVA</name>
<evidence type="ECO:0000313" key="3">
    <source>
        <dbReference type="Proteomes" id="UP000299102"/>
    </source>
</evidence>
<dbReference type="Proteomes" id="UP000299102">
    <property type="component" value="Unassembled WGS sequence"/>
</dbReference>
<feature type="compositionally biased region" description="Basic and acidic residues" evidence="1">
    <location>
        <begin position="1"/>
        <end position="17"/>
    </location>
</feature>
<keyword evidence="3" id="KW-1185">Reference proteome</keyword>
<feature type="region of interest" description="Disordered" evidence="1">
    <location>
        <begin position="1"/>
        <end position="21"/>
    </location>
</feature>
<feature type="region of interest" description="Disordered" evidence="1">
    <location>
        <begin position="49"/>
        <end position="73"/>
    </location>
</feature>
<comment type="caution">
    <text evidence="2">The sequence shown here is derived from an EMBL/GenBank/DDBJ whole genome shotgun (WGS) entry which is preliminary data.</text>
</comment>
<organism evidence="2 3">
    <name type="scientific">Eumeta variegata</name>
    <name type="common">Bagworm moth</name>
    <name type="synonym">Eumeta japonica</name>
    <dbReference type="NCBI Taxonomy" id="151549"/>
    <lineage>
        <taxon>Eukaryota</taxon>
        <taxon>Metazoa</taxon>
        <taxon>Ecdysozoa</taxon>
        <taxon>Arthropoda</taxon>
        <taxon>Hexapoda</taxon>
        <taxon>Insecta</taxon>
        <taxon>Pterygota</taxon>
        <taxon>Neoptera</taxon>
        <taxon>Endopterygota</taxon>
        <taxon>Lepidoptera</taxon>
        <taxon>Glossata</taxon>
        <taxon>Ditrysia</taxon>
        <taxon>Tineoidea</taxon>
        <taxon>Psychidae</taxon>
        <taxon>Oiketicinae</taxon>
        <taxon>Eumeta</taxon>
    </lineage>
</organism>
<protein>
    <submittedName>
        <fullName evidence="2">Uncharacterized protein</fullName>
    </submittedName>
</protein>
<evidence type="ECO:0000256" key="1">
    <source>
        <dbReference type="SAM" id="MobiDB-lite"/>
    </source>
</evidence>
<accession>A0A4C1VPX0</accession>
<dbReference type="AlphaFoldDB" id="A0A4C1VPX0"/>